<dbReference type="GO" id="GO:0050661">
    <property type="term" value="F:NADP binding"/>
    <property type="evidence" value="ECO:0007669"/>
    <property type="project" value="InterPro"/>
</dbReference>
<reference evidence="4 5" key="1">
    <citation type="submission" date="2015-12" db="EMBL/GenBank/DDBJ databases">
        <title>Draft genome sequnece of Fervidicola ferrireducens strain Y170.</title>
        <authorList>
            <person name="Patel B.K."/>
        </authorList>
    </citation>
    <scope>NUCLEOTIDE SEQUENCE [LARGE SCALE GENOMIC DNA]</scope>
    <source>
        <strain evidence="4 5">Y170</strain>
    </source>
</reference>
<dbReference type="InterPro" id="IPR013328">
    <property type="entry name" value="6PGD_dom2"/>
</dbReference>
<feature type="domain" description="Opine dehydrogenase" evidence="2">
    <location>
        <begin position="189"/>
        <end position="333"/>
    </location>
</feature>
<keyword evidence="4" id="KW-0560">Oxidoreductase</keyword>
<dbReference type="EMBL" id="LOED01000054">
    <property type="protein sequence ID" value="KXG74240.1"/>
    <property type="molecule type" value="Genomic_DNA"/>
</dbReference>
<accession>A0A140L115</accession>
<dbReference type="RefSeq" id="WP_066355441.1">
    <property type="nucleotide sequence ID" value="NZ_LOED01000054.1"/>
</dbReference>
<dbReference type="SUPFAM" id="SSF48179">
    <property type="entry name" value="6-phosphogluconate dehydrogenase C-terminal domain-like"/>
    <property type="match status" value="1"/>
</dbReference>
<dbReference type="InterPro" id="IPR036291">
    <property type="entry name" value="NAD(P)-bd_dom_sf"/>
</dbReference>
<dbReference type="Proteomes" id="UP000070427">
    <property type="component" value="Unassembled WGS sequence"/>
</dbReference>
<dbReference type="InterPro" id="IPR051729">
    <property type="entry name" value="Opine/Lysopine_DH"/>
</dbReference>
<dbReference type="PANTHER" id="PTHR38015:SF1">
    <property type="entry name" value="OPINE DEHYDROGENASE DOMAIN-CONTAINING PROTEIN"/>
    <property type="match status" value="1"/>
</dbReference>
<sequence>MIKRPENVRYAVIGAGNGGLAMAGYLGLMGFTVALYNRSIEKIKILVEKPEILLTGAVEGIGRLSTVTDNIKEAVKDSDIIMITTPATAHRELARMMAPHLDDGQIIVLNPGRTCGALEVYQTLREAGCDRDITVAEAQTFIYACRATGPDSAKIFSVKNEVKLAAIPASRTEYVIWLLSAAYPQFKPARDVMETSLNNFGAIFHPAPTLLNSGHIERGQTFEYYLEGITPSIGQMLERLDAERMKVARLLGVKTMSAVKWLEESYGARGNSIYEAIQNNPAYKGLTAPKDLKTRYIYEDVPFSLVPISSLAKNMGIETPAIDTIIRLANMMTGENFWETGRTVEKLGLAGLDPSQIIEFAQQGYIDTAKTGEEVVA</sequence>
<evidence type="ECO:0000313" key="5">
    <source>
        <dbReference type="Proteomes" id="UP000070427"/>
    </source>
</evidence>
<dbReference type="PANTHER" id="PTHR38015">
    <property type="entry name" value="BLR6086 PROTEIN"/>
    <property type="match status" value="1"/>
</dbReference>
<dbReference type="AlphaFoldDB" id="A0A140L115"/>
<dbReference type="InterPro" id="IPR003421">
    <property type="entry name" value="Opine_DH"/>
</dbReference>
<dbReference type="PATRIC" id="fig|520764.3.peg.2546"/>
<keyword evidence="5" id="KW-1185">Reference proteome</keyword>
<keyword evidence="1" id="KW-0472">Membrane</keyword>
<evidence type="ECO:0000259" key="3">
    <source>
        <dbReference type="Pfam" id="PF03446"/>
    </source>
</evidence>
<dbReference type="Gene3D" id="1.10.1040.10">
    <property type="entry name" value="N-(1-d-carboxylethyl)-l-norvaline Dehydrogenase, domain 2"/>
    <property type="match status" value="1"/>
</dbReference>
<feature type="transmembrane region" description="Helical" evidence="1">
    <location>
        <begin position="12"/>
        <end position="36"/>
    </location>
</feature>
<dbReference type="Pfam" id="PF02317">
    <property type="entry name" value="Octopine_DH"/>
    <property type="match status" value="1"/>
</dbReference>
<dbReference type="GO" id="GO:0047129">
    <property type="term" value="F:opine dehydrogenase activity"/>
    <property type="evidence" value="ECO:0007669"/>
    <property type="project" value="UniProtKB-EC"/>
</dbReference>
<organism evidence="4 5">
    <name type="scientific">Fervidicola ferrireducens</name>
    <dbReference type="NCBI Taxonomy" id="520764"/>
    <lineage>
        <taxon>Bacteria</taxon>
        <taxon>Bacillati</taxon>
        <taxon>Bacillota</taxon>
        <taxon>Clostridia</taxon>
        <taxon>Thermosediminibacterales</taxon>
        <taxon>Thermosediminibacteraceae</taxon>
        <taxon>Fervidicola</taxon>
    </lineage>
</organism>
<dbReference type="Pfam" id="PF03446">
    <property type="entry name" value="NAD_binding_2"/>
    <property type="match status" value="1"/>
</dbReference>
<comment type="caution">
    <text evidence="4">The sequence shown here is derived from an EMBL/GenBank/DDBJ whole genome shotgun (WGS) entry which is preliminary data.</text>
</comment>
<dbReference type="InterPro" id="IPR006115">
    <property type="entry name" value="6PGDH_NADP-bd"/>
</dbReference>
<protein>
    <submittedName>
        <fullName evidence="4">Opine dehydrogenase</fullName>
        <ecNumber evidence="4">1.5.1.28</ecNumber>
    </submittedName>
</protein>
<gene>
    <name evidence="4" type="primary">odh</name>
    <name evidence="4" type="ORF">AN618_23580</name>
</gene>
<evidence type="ECO:0000259" key="2">
    <source>
        <dbReference type="Pfam" id="PF02317"/>
    </source>
</evidence>
<keyword evidence="1" id="KW-0812">Transmembrane</keyword>
<feature type="domain" description="6-phosphogluconate dehydrogenase NADP-binding" evidence="3">
    <location>
        <begin position="10"/>
        <end position="108"/>
    </location>
</feature>
<name>A0A140L115_9FIRM</name>
<evidence type="ECO:0000256" key="1">
    <source>
        <dbReference type="SAM" id="Phobius"/>
    </source>
</evidence>
<dbReference type="InterPro" id="IPR008927">
    <property type="entry name" value="6-PGluconate_DH-like_C_sf"/>
</dbReference>
<evidence type="ECO:0000313" key="4">
    <source>
        <dbReference type="EMBL" id="KXG74240.1"/>
    </source>
</evidence>
<dbReference type="STRING" id="520764.AN618_23580"/>
<dbReference type="SUPFAM" id="SSF51735">
    <property type="entry name" value="NAD(P)-binding Rossmann-fold domains"/>
    <property type="match status" value="1"/>
</dbReference>
<keyword evidence="1" id="KW-1133">Transmembrane helix</keyword>
<proteinExistence type="predicted"/>
<dbReference type="EC" id="1.5.1.28" evidence="4"/>
<dbReference type="InParanoid" id="A0A140L115"/>
<dbReference type="Gene3D" id="3.40.50.720">
    <property type="entry name" value="NAD(P)-binding Rossmann-like Domain"/>
    <property type="match status" value="1"/>
</dbReference>